<sequence length="741" mass="85071">MSQGIKQLEEKNVASDINCMVWSSRMDLIAYSNTKGEVALHRLSWTRAWVLSPPKEGVTVKGIAWRPDGKVLAVAYSDSNVVLINVETKATLIKFHIPGEVSFISWIQEKCENKSSEVLKINDDVKEIVKFIDLSKPYIKDPPPVSHLEGSINFEDIKGLTSFLQEQSEFNLLIIGTKHGLIHIRIFGCWNCLILDVSNHLSEKCCIQNAHFTEDLNNLLVTVTDERNNISTVLFHTYIFKTNSLELYHITMKYIKLYELILYLERMLSSITETWESILLEVDKKLARYANHVPEGGVTADFLDLLMFGVCSDKLEEFLICDLTKKGLEKFGHTMEISYSNIQSYLFRHIIKYSQNGILHLSELRGMAMFEEKFGVIGLDSDVIQNAIRSNGAFVIKASEMQQIINHSVITYKAFFRWLYSAIMHLMEEPVPAEIQKMTQQDLNLITEFVQNFDFYGQGSNKKDNEHNFIMERLGQYLMDENLKIKPDMSGNDWTQFMEENECLKMNPSLFTHYIEKSLIQVFNELQINVQKVFESPLTTIGKSIVPVTKFNCLNFNISQVNVSSVNVGNNVVLKAILNPQKSIDLYQISFDQEGRNQVKCCNLYFNQQQSLNEDEVTFDVADIEFYSSNILSVLLRENSNSRKGGMFQLQTASILEHLVEIDLTTSPPQFPRVNVWPLNPRHYKSIDMPVSQFSVSGTRRVCLVLSENKRKVKLYEMECEEDEEEDADMSSVVKDESFVL</sequence>
<feature type="domain" description="Anaphase-promoting complex subunit 4-like WD40" evidence="6">
    <location>
        <begin position="20"/>
        <end position="108"/>
    </location>
</feature>
<name>A0ABD1EXG2_HYPHA</name>
<evidence type="ECO:0000256" key="2">
    <source>
        <dbReference type="ARBA" id="ARBA00022618"/>
    </source>
</evidence>
<evidence type="ECO:0000256" key="5">
    <source>
        <dbReference type="ARBA" id="ARBA00023306"/>
    </source>
</evidence>
<dbReference type="InterPro" id="IPR024789">
    <property type="entry name" value="APC4"/>
</dbReference>
<keyword evidence="3" id="KW-0498">Mitosis</keyword>
<dbReference type="InterPro" id="IPR036322">
    <property type="entry name" value="WD40_repeat_dom_sf"/>
</dbReference>
<keyword evidence="4" id="KW-0833">Ubl conjugation pathway</keyword>
<gene>
    <name evidence="8" type="ORF">ABEB36_005064</name>
</gene>
<dbReference type="Proteomes" id="UP001566132">
    <property type="component" value="Unassembled WGS sequence"/>
</dbReference>
<dbReference type="InterPro" id="IPR024977">
    <property type="entry name" value="Apc4-like_WD40_dom"/>
</dbReference>
<dbReference type="InterPro" id="IPR024790">
    <property type="entry name" value="APC4_long_dom"/>
</dbReference>
<protein>
    <recommendedName>
        <fullName evidence="1">Anaphase-promoting complex subunit 4</fullName>
    </recommendedName>
</protein>
<evidence type="ECO:0000313" key="9">
    <source>
        <dbReference type="Proteomes" id="UP001566132"/>
    </source>
</evidence>
<keyword evidence="9" id="KW-1185">Reference proteome</keyword>
<feature type="domain" description="Anaphase-promoting complex subunit 4 long" evidence="7">
    <location>
        <begin position="234"/>
        <end position="429"/>
    </location>
</feature>
<keyword evidence="5" id="KW-0131">Cell cycle</keyword>
<dbReference type="InterPro" id="IPR015943">
    <property type="entry name" value="WD40/YVTN_repeat-like_dom_sf"/>
</dbReference>
<evidence type="ECO:0000259" key="7">
    <source>
        <dbReference type="Pfam" id="PF12896"/>
    </source>
</evidence>
<organism evidence="8 9">
    <name type="scientific">Hypothenemus hampei</name>
    <name type="common">Coffee berry borer</name>
    <dbReference type="NCBI Taxonomy" id="57062"/>
    <lineage>
        <taxon>Eukaryota</taxon>
        <taxon>Metazoa</taxon>
        <taxon>Ecdysozoa</taxon>
        <taxon>Arthropoda</taxon>
        <taxon>Hexapoda</taxon>
        <taxon>Insecta</taxon>
        <taxon>Pterygota</taxon>
        <taxon>Neoptera</taxon>
        <taxon>Endopterygota</taxon>
        <taxon>Coleoptera</taxon>
        <taxon>Polyphaga</taxon>
        <taxon>Cucujiformia</taxon>
        <taxon>Curculionidae</taxon>
        <taxon>Scolytinae</taxon>
        <taxon>Hypothenemus</taxon>
    </lineage>
</organism>
<evidence type="ECO:0000256" key="4">
    <source>
        <dbReference type="ARBA" id="ARBA00022786"/>
    </source>
</evidence>
<accession>A0ABD1EXG2</accession>
<evidence type="ECO:0000313" key="8">
    <source>
        <dbReference type="EMBL" id="KAL1505516.1"/>
    </source>
</evidence>
<dbReference type="PANTHER" id="PTHR13260">
    <property type="entry name" value="ANAPHASE PROMOTING COMPLEX SUBUNIT 4 APC4"/>
    <property type="match status" value="1"/>
</dbReference>
<proteinExistence type="predicted"/>
<dbReference type="AlphaFoldDB" id="A0ABD1EXG2"/>
<reference evidence="8 9" key="1">
    <citation type="submission" date="2024-05" db="EMBL/GenBank/DDBJ databases">
        <title>Genetic variation in Jamaican populations of the coffee berry borer (Hypothenemus hampei).</title>
        <authorList>
            <person name="Errbii M."/>
            <person name="Myrie A."/>
        </authorList>
    </citation>
    <scope>NUCLEOTIDE SEQUENCE [LARGE SCALE GENOMIC DNA]</scope>
    <source>
        <strain evidence="8">JA-Hopewell-2020-01-JO</strain>
        <tissue evidence="8">Whole body</tissue>
    </source>
</reference>
<evidence type="ECO:0000256" key="1">
    <source>
        <dbReference type="ARBA" id="ARBA00016067"/>
    </source>
</evidence>
<dbReference type="Gene3D" id="2.130.10.10">
    <property type="entry name" value="YVTN repeat-like/Quinoprotein amine dehydrogenase"/>
    <property type="match status" value="1"/>
</dbReference>
<evidence type="ECO:0000259" key="6">
    <source>
        <dbReference type="Pfam" id="PF12894"/>
    </source>
</evidence>
<keyword evidence="2" id="KW-0132">Cell division</keyword>
<evidence type="ECO:0000256" key="3">
    <source>
        <dbReference type="ARBA" id="ARBA00022776"/>
    </source>
</evidence>
<dbReference type="Pfam" id="PF12894">
    <property type="entry name" value="ANAPC4_WD40"/>
    <property type="match status" value="1"/>
</dbReference>
<dbReference type="GO" id="GO:0051301">
    <property type="term" value="P:cell division"/>
    <property type="evidence" value="ECO:0007669"/>
    <property type="project" value="UniProtKB-KW"/>
</dbReference>
<dbReference type="SUPFAM" id="SSF50978">
    <property type="entry name" value="WD40 repeat-like"/>
    <property type="match status" value="1"/>
</dbReference>
<dbReference type="EMBL" id="JBDJPC010000004">
    <property type="protein sequence ID" value="KAL1505516.1"/>
    <property type="molecule type" value="Genomic_DNA"/>
</dbReference>
<dbReference type="Pfam" id="PF12896">
    <property type="entry name" value="ANAPC4"/>
    <property type="match status" value="1"/>
</dbReference>
<comment type="caution">
    <text evidence="8">The sequence shown here is derived from an EMBL/GenBank/DDBJ whole genome shotgun (WGS) entry which is preliminary data.</text>
</comment>
<dbReference type="PANTHER" id="PTHR13260:SF0">
    <property type="entry name" value="ANAPHASE-PROMOTING COMPLEX SUBUNIT 4"/>
    <property type="match status" value="1"/>
</dbReference>